<keyword evidence="2" id="KW-1185">Reference proteome</keyword>
<comment type="caution">
    <text evidence="1">The sequence shown here is derived from an EMBL/GenBank/DDBJ whole genome shotgun (WGS) entry which is preliminary data.</text>
</comment>
<evidence type="ECO:0000313" key="2">
    <source>
        <dbReference type="Proteomes" id="UP000215433"/>
    </source>
</evidence>
<proteinExistence type="predicted"/>
<gene>
    <name evidence="1" type="ORF">Tam10B_1081</name>
</gene>
<organism evidence="1 2">
    <name type="scientific">Bifidobacterium vansinderenii</name>
    <dbReference type="NCBI Taxonomy" id="1984871"/>
    <lineage>
        <taxon>Bacteria</taxon>
        <taxon>Bacillati</taxon>
        <taxon>Actinomycetota</taxon>
        <taxon>Actinomycetes</taxon>
        <taxon>Bifidobacteriales</taxon>
        <taxon>Bifidobacteriaceae</taxon>
        <taxon>Bifidobacterium</taxon>
    </lineage>
</organism>
<dbReference type="Proteomes" id="UP000215433">
    <property type="component" value="Unassembled WGS sequence"/>
</dbReference>
<accession>A0A229VYL0</accession>
<sequence>MHGPTRLLLYGIFPGPPNRPMPVCSRAETGWLLRPVLIRGVFAVRLRQTSIEDSLQCVFDVSVRHMSTEELPAVLIYRKRA</sequence>
<reference evidence="1 2" key="1">
    <citation type="submission" date="2017-05" db="EMBL/GenBank/DDBJ databases">
        <title>Bifidobacterium vansinderenii sp. nov.</title>
        <authorList>
            <person name="Lugli G.A."/>
            <person name="Duranti S."/>
            <person name="Mangifesta M."/>
        </authorList>
    </citation>
    <scope>NUCLEOTIDE SEQUENCE [LARGE SCALE GENOMIC DNA]</scope>
    <source>
        <strain evidence="1 2">Tam10B</strain>
    </source>
</reference>
<dbReference type="AlphaFoldDB" id="A0A229VYL0"/>
<evidence type="ECO:0000313" key="1">
    <source>
        <dbReference type="EMBL" id="OXN00682.1"/>
    </source>
</evidence>
<name>A0A229VYL0_9BIFI</name>
<protein>
    <submittedName>
        <fullName evidence="1">Uncharacterized protein</fullName>
    </submittedName>
</protein>
<dbReference type="EMBL" id="NEWD01000010">
    <property type="protein sequence ID" value="OXN00682.1"/>
    <property type="molecule type" value="Genomic_DNA"/>
</dbReference>